<evidence type="ECO:0000259" key="1">
    <source>
        <dbReference type="Pfam" id="PF08530"/>
    </source>
</evidence>
<protein>
    <recommendedName>
        <fullName evidence="1">Xaa-Pro dipeptidyl-peptidase C-terminal domain-containing protein</fullName>
    </recommendedName>
</protein>
<keyword evidence="3" id="KW-1185">Reference proteome</keyword>
<evidence type="ECO:0000313" key="2">
    <source>
        <dbReference type="EMBL" id="GAA0711211.1"/>
    </source>
</evidence>
<reference evidence="2 3" key="1">
    <citation type="journal article" date="2019" name="Int. J. Syst. Evol. Microbiol.">
        <title>The Global Catalogue of Microorganisms (GCM) 10K type strain sequencing project: providing services to taxonomists for standard genome sequencing and annotation.</title>
        <authorList>
            <consortium name="The Broad Institute Genomics Platform"/>
            <consortium name="The Broad Institute Genome Sequencing Center for Infectious Disease"/>
            <person name="Wu L."/>
            <person name="Ma J."/>
        </authorList>
    </citation>
    <scope>NUCLEOTIDE SEQUENCE [LARGE SCALE GENOMIC DNA]</scope>
    <source>
        <strain evidence="2 3">JCM 15421</strain>
    </source>
</reference>
<dbReference type="Pfam" id="PF08530">
    <property type="entry name" value="PepX_C"/>
    <property type="match status" value="1"/>
</dbReference>
<sequence>MFIYEIKAGGSSALLTQDMLRARYRKSLREPILVKPGAVERYDFDGFNFIARRVAKGSRLRLAIGPANSKYMEKNYNAGGIVAEESGKDARTVNVKLYHDSAHPSAVYLPIAVSPAGASH</sequence>
<dbReference type="InterPro" id="IPR013736">
    <property type="entry name" value="Xaa-Pro_dipept_C"/>
</dbReference>
<accession>A0ABN1IEY9</accession>
<dbReference type="EMBL" id="BAAAEU010000006">
    <property type="protein sequence ID" value="GAA0711211.1"/>
    <property type="molecule type" value="Genomic_DNA"/>
</dbReference>
<evidence type="ECO:0000313" key="3">
    <source>
        <dbReference type="Proteomes" id="UP001501523"/>
    </source>
</evidence>
<organism evidence="2 3">
    <name type="scientific">Dokdonella soli</name>
    <dbReference type="NCBI Taxonomy" id="529810"/>
    <lineage>
        <taxon>Bacteria</taxon>
        <taxon>Pseudomonadati</taxon>
        <taxon>Pseudomonadota</taxon>
        <taxon>Gammaproteobacteria</taxon>
        <taxon>Lysobacterales</taxon>
        <taxon>Rhodanobacteraceae</taxon>
        <taxon>Dokdonella</taxon>
    </lineage>
</organism>
<dbReference type="Proteomes" id="UP001501523">
    <property type="component" value="Unassembled WGS sequence"/>
</dbReference>
<comment type="caution">
    <text evidence="2">The sequence shown here is derived from an EMBL/GenBank/DDBJ whole genome shotgun (WGS) entry which is preliminary data.</text>
</comment>
<dbReference type="SUPFAM" id="SSF49785">
    <property type="entry name" value="Galactose-binding domain-like"/>
    <property type="match status" value="1"/>
</dbReference>
<proteinExistence type="predicted"/>
<gene>
    <name evidence="2" type="ORF">GCM10009105_12990</name>
</gene>
<dbReference type="Gene3D" id="2.60.120.260">
    <property type="entry name" value="Galactose-binding domain-like"/>
    <property type="match status" value="1"/>
</dbReference>
<name>A0ABN1IEY9_9GAMM</name>
<feature type="domain" description="Xaa-Pro dipeptidyl-peptidase C-terminal" evidence="1">
    <location>
        <begin position="4"/>
        <end position="105"/>
    </location>
</feature>
<dbReference type="InterPro" id="IPR008979">
    <property type="entry name" value="Galactose-bd-like_sf"/>
</dbReference>